<dbReference type="GO" id="GO:0031543">
    <property type="term" value="F:peptidyl-proline dioxygenase activity"/>
    <property type="evidence" value="ECO:0007669"/>
    <property type="project" value="TreeGrafter"/>
</dbReference>
<evidence type="ECO:0000313" key="9">
    <source>
        <dbReference type="Proteomes" id="UP001204445"/>
    </source>
</evidence>
<keyword evidence="3" id="KW-0847">Vitamin C</keyword>
<dbReference type="GO" id="GO:0008198">
    <property type="term" value="F:ferrous iron binding"/>
    <property type="evidence" value="ECO:0007669"/>
    <property type="project" value="TreeGrafter"/>
</dbReference>
<dbReference type="GO" id="GO:0071456">
    <property type="term" value="P:cellular response to hypoxia"/>
    <property type="evidence" value="ECO:0007669"/>
    <property type="project" value="TreeGrafter"/>
</dbReference>
<dbReference type="PANTHER" id="PTHR12907:SF26">
    <property type="entry name" value="HIF PROLYL HYDROXYLASE, ISOFORM C"/>
    <property type="match status" value="1"/>
</dbReference>
<comment type="caution">
    <text evidence="8">The sequence shown here is derived from an EMBL/GenBank/DDBJ whole genome shotgun (WGS) entry which is preliminary data.</text>
</comment>
<dbReference type="SMART" id="SM00702">
    <property type="entry name" value="P4Hc"/>
    <property type="match status" value="1"/>
</dbReference>
<dbReference type="Gene3D" id="2.60.120.620">
    <property type="entry name" value="q2cbj1_9rhob like domain"/>
    <property type="match status" value="1"/>
</dbReference>
<dbReference type="InterPro" id="IPR051559">
    <property type="entry name" value="HIF_prolyl_hydroxylases"/>
</dbReference>
<evidence type="ECO:0000256" key="3">
    <source>
        <dbReference type="ARBA" id="ARBA00022896"/>
    </source>
</evidence>
<evidence type="ECO:0000256" key="1">
    <source>
        <dbReference type="ARBA" id="ARBA00001961"/>
    </source>
</evidence>
<dbReference type="AlphaFoldDB" id="A0AAE3L4D1"/>
<evidence type="ECO:0000313" key="8">
    <source>
        <dbReference type="EMBL" id="MCS3903668.1"/>
    </source>
</evidence>
<protein>
    <submittedName>
        <fullName evidence="8">SM-20-related protein</fullName>
    </submittedName>
</protein>
<dbReference type="GO" id="GO:0031418">
    <property type="term" value="F:L-ascorbic acid binding"/>
    <property type="evidence" value="ECO:0007669"/>
    <property type="project" value="UniProtKB-KW"/>
</dbReference>
<comment type="cofactor">
    <cofactor evidence="1">
        <name>L-ascorbate</name>
        <dbReference type="ChEBI" id="CHEBI:38290"/>
    </cofactor>
</comment>
<proteinExistence type="predicted"/>
<dbReference type="Proteomes" id="UP001204445">
    <property type="component" value="Unassembled WGS sequence"/>
</dbReference>
<keyword evidence="5" id="KW-0560">Oxidoreductase</keyword>
<evidence type="ECO:0000256" key="4">
    <source>
        <dbReference type="ARBA" id="ARBA00022964"/>
    </source>
</evidence>
<dbReference type="InterPro" id="IPR005123">
    <property type="entry name" value="Oxoglu/Fe-dep_dioxygenase_dom"/>
</dbReference>
<dbReference type="InterPro" id="IPR044862">
    <property type="entry name" value="Pro_4_hyd_alph_FE2OG_OXY"/>
</dbReference>
<evidence type="ECO:0000256" key="5">
    <source>
        <dbReference type="ARBA" id="ARBA00023002"/>
    </source>
</evidence>
<keyword evidence="4" id="KW-0223">Dioxygenase</keyword>
<reference evidence="8" key="1">
    <citation type="submission" date="2022-08" db="EMBL/GenBank/DDBJ databases">
        <title>Genomic Encyclopedia of Type Strains, Phase III (KMG-III): the genomes of soil and plant-associated and newly described type strains.</title>
        <authorList>
            <person name="Whitman W."/>
        </authorList>
    </citation>
    <scope>NUCLEOTIDE SEQUENCE</scope>
    <source>
        <strain evidence="8">HMT 1</strain>
    </source>
</reference>
<keyword evidence="9" id="KW-1185">Reference proteome</keyword>
<dbReference type="EMBL" id="JANUCT010000010">
    <property type="protein sequence ID" value="MCS3903668.1"/>
    <property type="molecule type" value="Genomic_DNA"/>
</dbReference>
<keyword evidence="2" id="KW-0479">Metal-binding</keyword>
<evidence type="ECO:0000259" key="7">
    <source>
        <dbReference type="PROSITE" id="PS51471"/>
    </source>
</evidence>
<dbReference type="PROSITE" id="PS51471">
    <property type="entry name" value="FE2OG_OXY"/>
    <property type="match status" value="1"/>
</dbReference>
<keyword evidence="6" id="KW-0408">Iron</keyword>
<name>A0AAE3L4D1_9GAMM</name>
<accession>A0AAE3L4D1</accession>
<evidence type="ECO:0000256" key="2">
    <source>
        <dbReference type="ARBA" id="ARBA00022723"/>
    </source>
</evidence>
<dbReference type="Pfam" id="PF13640">
    <property type="entry name" value="2OG-FeII_Oxy_3"/>
    <property type="match status" value="1"/>
</dbReference>
<gene>
    <name evidence="8" type="ORF">J2T55_001697</name>
</gene>
<organism evidence="8 9">
    <name type="scientific">Methylohalomonas lacus</name>
    <dbReference type="NCBI Taxonomy" id="398773"/>
    <lineage>
        <taxon>Bacteria</taxon>
        <taxon>Pseudomonadati</taxon>
        <taxon>Pseudomonadota</taxon>
        <taxon>Gammaproteobacteria</taxon>
        <taxon>Methylohalomonadales</taxon>
        <taxon>Methylohalomonadaceae</taxon>
        <taxon>Methylohalomonas</taxon>
    </lineage>
</organism>
<dbReference type="RefSeq" id="WP_259055594.1">
    <property type="nucleotide sequence ID" value="NZ_JANUCT010000010.1"/>
</dbReference>
<feature type="domain" description="Fe2OG dioxygenase" evidence="7">
    <location>
        <begin position="106"/>
        <end position="207"/>
    </location>
</feature>
<sequence length="219" mass="24661">MSSLPQFAAAGPAAAMSDSIATALVGPGYVSVDAALPAALTDALFVHFKSLADAELRRAGIGQLRDHRVNGFVRSDSIAWLNGDHAATRDYLDWMEQLRLALNRRLFLGLFDFECHYARYSEGTFYRKHYDAFRGRSNRVVSSVFYLNPAWAPADGGELLIYDAADQLLERVVPQYGRMVLFLSERFPHEVLPVHKPRYSIAGWFRINNSINNRIDPPR</sequence>
<dbReference type="InterPro" id="IPR006620">
    <property type="entry name" value="Pro_4_hyd_alph"/>
</dbReference>
<dbReference type="PANTHER" id="PTHR12907">
    <property type="entry name" value="EGL NINE HOMOLOG-RELATED"/>
    <property type="match status" value="1"/>
</dbReference>
<evidence type="ECO:0000256" key="6">
    <source>
        <dbReference type="ARBA" id="ARBA00023004"/>
    </source>
</evidence>